<dbReference type="Pfam" id="PF22692">
    <property type="entry name" value="LlgE_F_G_D1"/>
    <property type="match status" value="1"/>
</dbReference>
<dbReference type="InterPro" id="IPR037925">
    <property type="entry name" value="FlgE/F/G-like"/>
</dbReference>
<dbReference type="InterPro" id="IPR053967">
    <property type="entry name" value="LlgE_F_G-like_D1"/>
</dbReference>
<comment type="caution">
    <text evidence="12">The sequence shown here is derived from an EMBL/GenBank/DDBJ whole genome shotgun (WGS) entry which is preliminary data.</text>
</comment>
<evidence type="ECO:0000313" key="12">
    <source>
        <dbReference type="EMBL" id="KAA2234827.1"/>
    </source>
</evidence>
<comment type="subcellular location">
    <subcellularLocation>
        <location evidence="1 8">Bacterial flagellum basal body</location>
    </subcellularLocation>
</comment>
<dbReference type="OrthoDB" id="9804559at2"/>
<dbReference type="PANTHER" id="PTHR30435">
    <property type="entry name" value="FLAGELLAR PROTEIN"/>
    <property type="match status" value="1"/>
</dbReference>
<keyword evidence="12" id="KW-0282">Flagellum</keyword>
<evidence type="ECO:0000256" key="4">
    <source>
        <dbReference type="ARBA" id="ARBA00023143"/>
    </source>
</evidence>
<keyword evidence="13" id="KW-1185">Reference proteome</keyword>
<gene>
    <name evidence="12" type="primary">flgG</name>
    <name evidence="12" type="ORF">F0L46_22640</name>
</gene>
<proteinExistence type="inferred from homology"/>
<evidence type="ECO:0000256" key="7">
    <source>
        <dbReference type="NCBIfam" id="TIGR02488"/>
    </source>
</evidence>
<dbReference type="NCBIfam" id="TIGR03506">
    <property type="entry name" value="FlgEFG_subfam"/>
    <property type="match status" value="2"/>
</dbReference>
<feature type="domain" description="Flagellar basal body rod protein N-terminal" evidence="9">
    <location>
        <begin position="4"/>
        <end position="34"/>
    </location>
</feature>
<accession>A0A5B2V9B5</accession>
<evidence type="ECO:0000256" key="5">
    <source>
        <dbReference type="ARBA" id="ARBA00025933"/>
    </source>
</evidence>
<comment type="subunit">
    <text evidence="5 8">The basal body constitutes a major portion of the flagellar organelle and consists of four rings (L,P,S, and M) mounted on a central rod. The rod consists of about 26 subunits of FlgG in the distal portion, and FlgB, FlgC and FlgF are thought to build up the proximal portion of the rod with about 6 subunits each.</text>
</comment>
<dbReference type="InterPro" id="IPR001444">
    <property type="entry name" value="Flag_bb_rod_N"/>
</dbReference>
<evidence type="ECO:0000256" key="2">
    <source>
        <dbReference type="ARBA" id="ARBA00009677"/>
    </source>
</evidence>
<dbReference type="PROSITE" id="PS00588">
    <property type="entry name" value="FLAGELLA_BB_ROD"/>
    <property type="match status" value="1"/>
</dbReference>
<dbReference type="RefSeq" id="WP_149821884.1">
    <property type="nucleotide sequence ID" value="NZ_VUOA01000042.1"/>
</dbReference>
<dbReference type="NCBIfam" id="TIGR02488">
    <property type="entry name" value="flgG_G_neg"/>
    <property type="match status" value="1"/>
</dbReference>
<dbReference type="EMBL" id="VUOA01000042">
    <property type="protein sequence ID" value="KAA2234827.1"/>
    <property type="molecule type" value="Genomic_DNA"/>
</dbReference>
<evidence type="ECO:0000256" key="8">
    <source>
        <dbReference type="RuleBase" id="RU362116"/>
    </source>
</evidence>
<keyword evidence="4 8" id="KW-0975">Bacterial flagellum</keyword>
<dbReference type="GO" id="GO:0009426">
    <property type="term" value="C:bacterial-type flagellum basal body, distal rod"/>
    <property type="evidence" value="ECO:0007669"/>
    <property type="project" value="UniProtKB-UniRule"/>
</dbReference>
<dbReference type="PANTHER" id="PTHR30435:SF19">
    <property type="entry name" value="FLAGELLAR BASAL-BODY ROD PROTEIN FLGG"/>
    <property type="match status" value="1"/>
</dbReference>
<dbReference type="SUPFAM" id="SSF117143">
    <property type="entry name" value="Flagellar hook protein flgE"/>
    <property type="match status" value="1"/>
</dbReference>
<dbReference type="Pfam" id="PF06429">
    <property type="entry name" value="Flg_bbr_C"/>
    <property type="match status" value="1"/>
</dbReference>
<comment type="similarity">
    <text evidence="2 8">Belongs to the flagella basal body rod proteins family.</text>
</comment>
<feature type="domain" description="Flagellar basal-body/hook protein C-terminal" evidence="10">
    <location>
        <begin position="216"/>
        <end position="261"/>
    </location>
</feature>
<evidence type="ECO:0000256" key="3">
    <source>
        <dbReference type="ARBA" id="ARBA00017948"/>
    </source>
</evidence>
<dbReference type="InterPro" id="IPR012834">
    <property type="entry name" value="FlgG_G_neg"/>
</dbReference>
<feature type="domain" description="Flagellar hook protein FlgE/F/G-like D1" evidence="11">
    <location>
        <begin position="96"/>
        <end position="159"/>
    </location>
</feature>
<keyword evidence="12" id="KW-0969">Cilium</keyword>
<protein>
    <recommendedName>
        <fullName evidence="3 7">Flagellar basal-body rod protein FlgG</fullName>
    </recommendedName>
    <alternativeName>
        <fullName evidence="6 8">Distal rod protein</fullName>
    </alternativeName>
</protein>
<reference evidence="12 13" key="2">
    <citation type="submission" date="2019-09" db="EMBL/GenBank/DDBJ databases">
        <authorList>
            <person name="Jin C."/>
        </authorList>
    </citation>
    <scope>NUCLEOTIDE SEQUENCE [LARGE SCALE GENOMIC DNA]</scope>
    <source>
        <strain evidence="12 13">BN140002</strain>
    </source>
</reference>
<keyword evidence="12" id="KW-0966">Cell projection</keyword>
<name>A0A5B2V9B5_9HYPH</name>
<dbReference type="Pfam" id="PF00460">
    <property type="entry name" value="Flg_bb_rod"/>
    <property type="match status" value="1"/>
</dbReference>
<evidence type="ECO:0000313" key="13">
    <source>
        <dbReference type="Proteomes" id="UP000323142"/>
    </source>
</evidence>
<evidence type="ECO:0000259" key="10">
    <source>
        <dbReference type="Pfam" id="PF06429"/>
    </source>
</evidence>
<organism evidence="12 13">
    <name type="scientific">Salinarimonas soli</name>
    <dbReference type="NCBI Taxonomy" id="1638099"/>
    <lineage>
        <taxon>Bacteria</taxon>
        <taxon>Pseudomonadati</taxon>
        <taxon>Pseudomonadota</taxon>
        <taxon>Alphaproteobacteria</taxon>
        <taxon>Hyphomicrobiales</taxon>
        <taxon>Salinarimonadaceae</taxon>
        <taxon>Salinarimonas</taxon>
    </lineage>
</organism>
<dbReference type="Proteomes" id="UP000323142">
    <property type="component" value="Unassembled WGS sequence"/>
</dbReference>
<evidence type="ECO:0000259" key="9">
    <source>
        <dbReference type="Pfam" id="PF00460"/>
    </source>
</evidence>
<evidence type="ECO:0000256" key="1">
    <source>
        <dbReference type="ARBA" id="ARBA00004117"/>
    </source>
</evidence>
<evidence type="ECO:0000256" key="6">
    <source>
        <dbReference type="ARBA" id="ARBA00032912"/>
    </source>
</evidence>
<sequence length="264" mass="28222">MRAMHTAATGMMAQELNVQVISNNIANLRTTGYKRQQAHFQDLLYQTMRRSGAATSDQGTMVPAGVEIGSGVKTVSTARVMTQGNVTQTEKDYDLAIRGEGMFRIRMPDGRTGYARDGGFNLDAQGQLVTKEGYLVEPGITIPQNATKVTISPLGLVQYVPPGNNPQPTDVGQIQLARFVNKAGLESIGDNLFVETAASGPAIEGNPGSEGFGNLQQGFLEEANVNAVTEISSLIAAQRAYEMNSKVVTAADQMLSATTQMFRG</sequence>
<reference evidence="12 13" key="1">
    <citation type="submission" date="2019-09" db="EMBL/GenBank/DDBJ databases">
        <title>Salinarimonas rosea gen. nov., sp. nov., a new member of the a-2 subgroup of the Proteobacteria.</title>
        <authorList>
            <person name="Liu J."/>
        </authorList>
    </citation>
    <scope>NUCLEOTIDE SEQUENCE [LARGE SCALE GENOMIC DNA]</scope>
    <source>
        <strain evidence="12 13">BN140002</strain>
    </source>
</reference>
<dbReference type="AlphaFoldDB" id="A0A5B2V9B5"/>
<dbReference type="GO" id="GO:0071978">
    <property type="term" value="P:bacterial-type flagellum-dependent swarming motility"/>
    <property type="evidence" value="ECO:0007669"/>
    <property type="project" value="TreeGrafter"/>
</dbReference>
<dbReference type="InterPro" id="IPR020013">
    <property type="entry name" value="Flagellar_FlgE/F/G"/>
</dbReference>
<evidence type="ECO:0000259" key="11">
    <source>
        <dbReference type="Pfam" id="PF22692"/>
    </source>
</evidence>
<dbReference type="InterPro" id="IPR019776">
    <property type="entry name" value="Flagellar_basal_body_rod_CS"/>
</dbReference>
<dbReference type="InterPro" id="IPR010930">
    <property type="entry name" value="Flg_bb/hook_C_dom"/>
</dbReference>